<accession>A0A521CXZ5</accession>
<keyword evidence="5 7" id="KW-1133">Transmembrane helix</keyword>
<evidence type="ECO:0000256" key="7">
    <source>
        <dbReference type="SAM" id="Phobius"/>
    </source>
</evidence>
<dbReference type="PANTHER" id="PTHR30506:SF3">
    <property type="entry name" value="UPF0126 INNER MEMBRANE PROTEIN YADS-RELATED"/>
    <property type="match status" value="1"/>
</dbReference>
<evidence type="ECO:0000256" key="1">
    <source>
        <dbReference type="ARBA" id="ARBA00004651"/>
    </source>
</evidence>
<dbReference type="PANTHER" id="PTHR30506">
    <property type="entry name" value="INNER MEMBRANE PROTEIN"/>
    <property type="match status" value="1"/>
</dbReference>
<evidence type="ECO:0000313" key="9">
    <source>
        <dbReference type="EMBL" id="SMO64336.1"/>
    </source>
</evidence>
<dbReference type="EMBL" id="FXSZ01000005">
    <property type="protein sequence ID" value="SMO64336.1"/>
    <property type="molecule type" value="Genomic_DNA"/>
</dbReference>
<organism evidence="9 10">
    <name type="scientific">Solitalea koreensis</name>
    <dbReference type="NCBI Taxonomy" id="543615"/>
    <lineage>
        <taxon>Bacteria</taxon>
        <taxon>Pseudomonadati</taxon>
        <taxon>Bacteroidota</taxon>
        <taxon>Sphingobacteriia</taxon>
        <taxon>Sphingobacteriales</taxon>
        <taxon>Sphingobacteriaceae</taxon>
        <taxon>Solitalea</taxon>
    </lineage>
</organism>
<dbReference type="RefSeq" id="WP_142603495.1">
    <property type="nucleotide sequence ID" value="NZ_FXSZ01000005.1"/>
</dbReference>
<feature type="transmembrane region" description="Helical" evidence="7">
    <location>
        <begin position="119"/>
        <end position="138"/>
    </location>
</feature>
<dbReference type="OrthoDB" id="9791874at2"/>
<evidence type="ECO:0000256" key="5">
    <source>
        <dbReference type="ARBA" id="ARBA00022989"/>
    </source>
</evidence>
<evidence type="ECO:0000256" key="4">
    <source>
        <dbReference type="ARBA" id="ARBA00022692"/>
    </source>
</evidence>
<reference evidence="9 10" key="1">
    <citation type="submission" date="2017-05" db="EMBL/GenBank/DDBJ databases">
        <authorList>
            <person name="Varghese N."/>
            <person name="Submissions S."/>
        </authorList>
    </citation>
    <scope>NUCLEOTIDE SEQUENCE [LARGE SCALE GENOMIC DNA]</scope>
    <source>
        <strain evidence="9 10">DSM 21342</strain>
    </source>
</reference>
<feature type="domain" description="Glycine transporter" evidence="8">
    <location>
        <begin position="15"/>
        <end position="89"/>
    </location>
</feature>
<feature type="transmembrane region" description="Helical" evidence="7">
    <location>
        <begin position="12"/>
        <end position="33"/>
    </location>
</feature>
<evidence type="ECO:0000256" key="3">
    <source>
        <dbReference type="ARBA" id="ARBA00022475"/>
    </source>
</evidence>
<comment type="similarity">
    <text evidence="2">Belongs to the UPF0126 family.</text>
</comment>
<evidence type="ECO:0000256" key="6">
    <source>
        <dbReference type="ARBA" id="ARBA00023136"/>
    </source>
</evidence>
<evidence type="ECO:0000259" key="8">
    <source>
        <dbReference type="Pfam" id="PF03458"/>
    </source>
</evidence>
<feature type="transmembrane region" description="Helical" evidence="7">
    <location>
        <begin position="40"/>
        <end position="60"/>
    </location>
</feature>
<keyword evidence="3" id="KW-1003">Cell membrane</keyword>
<dbReference type="Proteomes" id="UP000315971">
    <property type="component" value="Unassembled WGS sequence"/>
</dbReference>
<gene>
    <name evidence="9" type="ORF">SAMN06265350_10529</name>
</gene>
<evidence type="ECO:0000256" key="2">
    <source>
        <dbReference type="ARBA" id="ARBA00008193"/>
    </source>
</evidence>
<dbReference type="GO" id="GO:0005886">
    <property type="term" value="C:plasma membrane"/>
    <property type="evidence" value="ECO:0007669"/>
    <property type="project" value="UniProtKB-SubCell"/>
</dbReference>
<dbReference type="Pfam" id="PF03458">
    <property type="entry name" value="Gly_transporter"/>
    <property type="match status" value="2"/>
</dbReference>
<feature type="transmembrane region" description="Helical" evidence="7">
    <location>
        <begin position="186"/>
        <end position="205"/>
    </location>
</feature>
<keyword evidence="6 7" id="KW-0472">Membrane</keyword>
<sequence>MEEVTIQGQYHLPIWFDLFATFLFAFVGSVKAVEKGYDFIGVYVLAFVTSVGGGLIRDVLLQHGPPVVLQDYRYLLTVLISGTVGIFFYTQVHRLQRTITLVDSLSLGIYAVYGTQKTIYLGLSPVTALIIGFINAVGGGLIRDVLTKDEIKLFKPGRFYSVASLLAIVTFLIIGGFLHFHAKTAAIISITCSFALRFLAVKYNWRTIAIKRAFKNNWFRKES</sequence>
<dbReference type="InterPro" id="IPR005115">
    <property type="entry name" value="Gly_transporter"/>
</dbReference>
<evidence type="ECO:0000313" key="10">
    <source>
        <dbReference type="Proteomes" id="UP000315971"/>
    </source>
</evidence>
<comment type="subcellular location">
    <subcellularLocation>
        <location evidence="1">Cell membrane</location>
        <topology evidence="1">Multi-pass membrane protein</topology>
    </subcellularLocation>
</comment>
<keyword evidence="10" id="KW-1185">Reference proteome</keyword>
<feature type="transmembrane region" description="Helical" evidence="7">
    <location>
        <begin position="72"/>
        <end position="90"/>
    </location>
</feature>
<proteinExistence type="inferred from homology"/>
<protein>
    <submittedName>
        <fullName evidence="9">Uncharacterized membrane protein YeiH</fullName>
    </submittedName>
</protein>
<dbReference type="AlphaFoldDB" id="A0A521CXZ5"/>
<feature type="transmembrane region" description="Helical" evidence="7">
    <location>
        <begin position="159"/>
        <end position="180"/>
    </location>
</feature>
<keyword evidence="4 7" id="KW-0812">Transmembrane</keyword>
<name>A0A521CXZ5_9SPHI</name>
<feature type="domain" description="Glycine transporter" evidence="8">
    <location>
        <begin position="101"/>
        <end position="173"/>
    </location>
</feature>